<accession>A0A0H2RRG7</accession>
<keyword evidence="2" id="KW-1185">Reference proteome</keyword>
<organism evidence="1 2">
    <name type="scientific">Schizopora paradoxa</name>
    <dbReference type="NCBI Taxonomy" id="27342"/>
    <lineage>
        <taxon>Eukaryota</taxon>
        <taxon>Fungi</taxon>
        <taxon>Dikarya</taxon>
        <taxon>Basidiomycota</taxon>
        <taxon>Agaricomycotina</taxon>
        <taxon>Agaricomycetes</taxon>
        <taxon>Hymenochaetales</taxon>
        <taxon>Schizoporaceae</taxon>
        <taxon>Schizopora</taxon>
    </lineage>
</organism>
<evidence type="ECO:0000313" key="1">
    <source>
        <dbReference type="EMBL" id="KLO14585.1"/>
    </source>
</evidence>
<proteinExistence type="predicted"/>
<sequence length="248" mass="27660">MSSGVFYAYAKNVRDDVTWRYLIVFASRSVADEWWRAVSTSSNTAFSSTVRRLNPQFYTHDPNQANISRTITEATVAGNFLDKVFFTLLPDRDGRSMNIIPPLDITDHVSGNLYYIRAKGDKSVYWCADANGRVTASRTNSTRFLVRTVEQTNTRLIMINSDAINISVGQQSVSVTSGDGFLQLTRLGDRLTFGDFNSGYAVANTQYANSYGYNRIVKVENGTGEQWELTTSGRVCGISSEKPDCDDQ</sequence>
<dbReference type="OrthoDB" id="5364171at2759"/>
<reference evidence="1 2" key="1">
    <citation type="submission" date="2015-04" db="EMBL/GenBank/DDBJ databases">
        <title>Complete genome sequence of Schizopora paradoxa KUC8140, a cosmopolitan wood degrader in East Asia.</title>
        <authorList>
            <consortium name="DOE Joint Genome Institute"/>
            <person name="Min B."/>
            <person name="Park H."/>
            <person name="Jang Y."/>
            <person name="Kim J.-J."/>
            <person name="Kim K.H."/>
            <person name="Pangilinan J."/>
            <person name="Lipzen A."/>
            <person name="Riley R."/>
            <person name="Grigoriev I.V."/>
            <person name="Spatafora J.W."/>
            <person name="Choi I.-G."/>
        </authorList>
    </citation>
    <scope>NUCLEOTIDE SEQUENCE [LARGE SCALE GENOMIC DNA]</scope>
    <source>
        <strain evidence="1 2">KUC8140</strain>
    </source>
</reference>
<evidence type="ECO:0000313" key="2">
    <source>
        <dbReference type="Proteomes" id="UP000053477"/>
    </source>
</evidence>
<gene>
    <name evidence="1" type="ORF">SCHPADRAFT_889132</name>
</gene>
<name>A0A0H2RRG7_9AGAM</name>
<protein>
    <submittedName>
        <fullName evidence="1">Uncharacterized protein</fullName>
    </submittedName>
</protein>
<dbReference type="InParanoid" id="A0A0H2RRG7"/>
<dbReference type="AlphaFoldDB" id="A0A0H2RRG7"/>
<dbReference type="Proteomes" id="UP000053477">
    <property type="component" value="Unassembled WGS sequence"/>
</dbReference>
<dbReference type="EMBL" id="KQ085941">
    <property type="protein sequence ID" value="KLO14585.1"/>
    <property type="molecule type" value="Genomic_DNA"/>
</dbReference>